<keyword evidence="1" id="KW-0472">Membrane</keyword>
<evidence type="ECO:0000259" key="2">
    <source>
        <dbReference type="Pfam" id="PF00892"/>
    </source>
</evidence>
<feature type="transmembrane region" description="Helical" evidence="1">
    <location>
        <begin position="123"/>
        <end position="140"/>
    </location>
</feature>
<proteinExistence type="predicted"/>
<feature type="transmembrane region" description="Helical" evidence="1">
    <location>
        <begin position="275"/>
        <end position="295"/>
    </location>
</feature>
<dbReference type="EMBL" id="JANKHG010000018">
    <property type="protein sequence ID" value="MCR2747132.1"/>
    <property type="molecule type" value="Genomic_DNA"/>
</dbReference>
<dbReference type="InterPro" id="IPR037185">
    <property type="entry name" value="EmrE-like"/>
</dbReference>
<dbReference type="PANTHER" id="PTHR22911:SF79">
    <property type="entry name" value="MOBA-LIKE NTP TRANSFERASE DOMAIN-CONTAINING PROTEIN"/>
    <property type="match status" value="1"/>
</dbReference>
<protein>
    <submittedName>
        <fullName evidence="3">DMT family transporter</fullName>
    </submittedName>
</protein>
<dbReference type="PANTHER" id="PTHR22911">
    <property type="entry name" value="ACYL-MALONYL CONDENSING ENZYME-RELATED"/>
    <property type="match status" value="1"/>
</dbReference>
<accession>A0ABT1XIM8</accession>
<dbReference type="Pfam" id="PF00892">
    <property type="entry name" value="EamA"/>
    <property type="match status" value="1"/>
</dbReference>
<feature type="transmembrane region" description="Helical" evidence="1">
    <location>
        <begin position="93"/>
        <end position="111"/>
    </location>
</feature>
<feature type="transmembrane region" description="Helical" evidence="1">
    <location>
        <begin position="183"/>
        <end position="206"/>
    </location>
</feature>
<sequence length="301" mass="31898">MPSQRLGAMPYLALILNALVWGVSWWPLRELQGEGLHPLWSSAATYLLGAVVLVCTIPKVLAEFIEHKPLWLLALAAGTTMVGFNWGVSIGEVIRVVLLFYLMPIWAVLIARVVLKETITLKAVLRVVLAFAGAVLVLSPDGSLGFPVPSNMAEWLGLMGGAAFALNNIMLRHQAKRTAQSRLFAMFVGGVVAPLVVATALGLLLGEGNLLVQWPVVPGMYGILVLIGFAVTLLVANYGLQYGASRLPANVTSVVMLSEVVFATLSAILLTDEVLTLQVGIGGAMILLAAALSALDGNDAH</sequence>
<feature type="domain" description="EamA" evidence="2">
    <location>
        <begin position="11"/>
        <end position="138"/>
    </location>
</feature>
<keyword evidence="1" id="KW-0812">Transmembrane</keyword>
<feature type="transmembrane region" description="Helical" evidence="1">
    <location>
        <begin position="218"/>
        <end position="240"/>
    </location>
</feature>
<evidence type="ECO:0000313" key="3">
    <source>
        <dbReference type="EMBL" id="MCR2747132.1"/>
    </source>
</evidence>
<feature type="transmembrane region" description="Helical" evidence="1">
    <location>
        <begin position="7"/>
        <end position="27"/>
    </location>
</feature>
<organism evidence="3 4">
    <name type="scientific">Limnobacter parvus</name>
    <dbReference type="NCBI Taxonomy" id="2939690"/>
    <lineage>
        <taxon>Bacteria</taxon>
        <taxon>Pseudomonadati</taxon>
        <taxon>Pseudomonadota</taxon>
        <taxon>Betaproteobacteria</taxon>
        <taxon>Burkholderiales</taxon>
        <taxon>Burkholderiaceae</taxon>
        <taxon>Limnobacter</taxon>
    </lineage>
</organism>
<evidence type="ECO:0000313" key="4">
    <source>
        <dbReference type="Proteomes" id="UP001165267"/>
    </source>
</evidence>
<feature type="transmembrane region" description="Helical" evidence="1">
    <location>
        <begin position="70"/>
        <end position="87"/>
    </location>
</feature>
<reference evidence="3" key="1">
    <citation type="submission" date="2022-07" db="EMBL/GenBank/DDBJ databases">
        <authorList>
            <person name="Xamxidin M."/>
        </authorList>
    </citation>
    <scope>NUCLEOTIDE SEQUENCE</scope>
    <source>
        <strain evidence="3">YS8-69</strain>
    </source>
</reference>
<feature type="transmembrane region" description="Helical" evidence="1">
    <location>
        <begin position="39"/>
        <end position="58"/>
    </location>
</feature>
<comment type="caution">
    <text evidence="3">The sequence shown here is derived from an EMBL/GenBank/DDBJ whole genome shotgun (WGS) entry which is preliminary data.</text>
</comment>
<dbReference type="SUPFAM" id="SSF103481">
    <property type="entry name" value="Multidrug resistance efflux transporter EmrE"/>
    <property type="match status" value="2"/>
</dbReference>
<dbReference type="RefSeq" id="WP_257512361.1">
    <property type="nucleotide sequence ID" value="NZ_JANKHG010000018.1"/>
</dbReference>
<evidence type="ECO:0000256" key="1">
    <source>
        <dbReference type="SAM" id="Phobius"/>
    </source>
</evidence>
<dbReference type="Proteomes" id="UP001165267">
    <property type="component" value="Unassembled WGS sequence"/>
</dbReference>
<dbReference type="InterPro" id="IPR000620">
    <property type="entry name" value="EamA_dom"/>
</dbReference>
<keyword evidence="4" id="KW-1185">Reference proteome</keyword>
<gene>
    <name evidence="3" type="ORF">NSP04_10785</name>
</gene>
<keyword evidence="1" id="KW-1133">Transmembrane helix</keyword>
<feature type="transmembrane region" description="Helical" evidence="1">
    <location>
        <begin position="247"/>
        <end position="269"/>
    </location>
</feature>
<name>A0ABT1XIM8_9BURK</name>
<feature type="transmembrane region" description="Helical" evidence="1">
    <location>
        <begin position="152"/>
        <end position="171"/>
    </location>
</feature>